<dbReference type="AlphaFoldDB" id="A0A9X3N639"/>
<proteinExistence type="predicted"/>
<reference evidence="1" key="1">
    <citation type="submission" date="2022-10" db="EMBL/GenBank/DDBJ databases">
        <title>The WGS of Solirubrobacter phytolaccae KCTC 29190.</title>
        <authorList>
            <person name="Jiang Z."/>
        </authorList>
    </citation>
    <scope>NUCLEOTIDE SEQUENCE</scope>
    <source>
        <strain evidence="1">KCTC 29190</strain>
    </source>
</reference>
<evidence type="ECO:0000313" key="1">
    <source>
        <dbReference type="EMBL" id="MDA0180368.1"/>
    </source>
</evidence>
<protein>
    <submittedName>
        <fullName evidence="1">Uncharacterized protein</fullName>
    </submittedName>
</protein>
<name>A0A9X3N639_9ACTN</name>
<accession>A0A9X3N639</accession>
<dbReference type="Proteomes" id="UP001147653">
    <property type="component" value="Unassembled WGS sequence"/>
</dbReference>
<gene>
    <name evidence="1" type="ORF">OJ997_08675</name>
</gene>
<dbReference type="RefSeq" id="WP_270024677.1">
    <property type="nucleotide sequence ID" value="NZ_JAPDDP010000012.1"/>
</dbReference>
<comment type="caution">
    <text evidence="1">The sequence shown here is derived from an EMBL/GenBank/DDBJ whole genome shotgun (WGS) entry which is preliminary data.</text>
</comment>
<sequence>MSVLYRVYTNNEHLLQELSLDGLRKSDAVIEAVLAEAGDPWEMFCSLLRLGHADEGSGRAAAGDHVRRRVAGDGDAAGRPHRTAHRLGPGVAPYRSDLAQCFET</sequence>
<evidence type="ECO:0000313" key="2">
    <source>
        <dbReference type="Proteomes" id="UP001147653"/>
    </source>
</evidence>
<keyword evidence="2" id="KW-1185">Reference proteome</keyword>
<dbReference type="EMBL" id="JAPDDP010000012">
    <property type="protein sequence ID" value="MDA0180368.1"/>
    <property type="molecule type" value="Genomic_DNA"/>
</dbReference>
<organism evidence="1 2">
    <name type="scientific">Solirubrobacter phytolaccae</name>
    <dbReference type="NCBI Taxonomy" id="1404360"/>
    <lineage>
        <taxon>Bacteria</taxon>
        <taxon>Bacillati</taxon>
        <taxon>Actinomycetota</taxon>
        <taxon>Thermoleophilia</taxon>
        <taxon>Solirubrobacterales</taxon>
        <taxon>Solirubrobacteraceae</taxon>
        <taxon>Solirubrobacter</taxon>
    </lineage>
</organism>